<reference evidence="2 3" key="1">
    <citation type="submission" date="2016-10" db="EMBL/GenBank/DDBJ databases">
        <authorList>
            <person name="de Groot N.N."/>
        </authorList>
    </citation>
    <scope>NUCLEOTIDE SEQUENCE [LARGE SCALE GENOMIC DNA]</scope>
    <source>
        <strain evidence="2 3">DSM 1736</strain>
    </source>
</reference>
<dbReference type="STRING" id="146817.SAMN04488502_10820"/>
<keyword evidence="1" id="KW-0175">Coiled coil</keyword>
<dbReference type="Gene3D" id="1.20.5.190">
    <property type="match status" value="2"/>
</dbReference>
<name>A0A1G9WL56_9FIRM</name>
<gene>
    <name evidence="2" type="ORF">SAMN04488502_10820</name>
</gene>
<sequence length="157" mass="17458">MEVLLKQILAEIQGLKADVQELKADVRELQTDVKELKTDVQVLKANVQVLQADVQGLQTVTHQLQDGQAELNLRLTNVEGQIGENSAYIKAVLHRSEELDAKFDGLLNTTATQESLAVLASKRDIAELDAKINVKFELLNARIFNNETDIKLLKAVE</sequence>
<evidence type="ECO:0000313" key="2">
    <source>
        <dbReference type="EMBL" id="SDM85332.1"/>
    </source>
</evidence>
<dbReference type="OrthoDB" id="1685197at2"/>
<proteinExistence type="predicted"/>
<dbReference type="Proteomes" id="UP000214880">
    <property type="component" value="Unassembled WGS sequence"/>
</dbReference>
<evidence type="ECO:0000256" key="1">
    <source>
        <dbReference type="SAM" id="Coils"/>
    </source>
</evidence>
<keyword evidence="3" id="KW-1185">Reference proteome</keyword>
<dbReference type="RefSeq" id="WP_092074244.1">
    <property type="nucleotide sequence ID" value="NZ_FNHB01000008.1"/>
</dbReference>
<feature type="coiled-coil region" evidence="1">
    <location>
        <begin position="5"/>
        <end position="53"/>
    </location>
</feature>
<dbReference type="EMBL" id="FNHB01000008">
    <property type="protein sequence ID" value="SDM85332.1"/>
    <property type="molecule type" value="Genomic_DNA"/>
</dbReference>
<protein>
    <submittedName>
        <fullName evidence="2">Uncharacterized protein</fullName>
    </submittedName>
</protein>
<evidence type="ECO:0000313" key="3">
    <source>
        <dbReference type="Proteomes" id="UP000214880"/>
    </source>
</evidence>
<dbReference type="AlphaFoldDB" id="A0A1G9WL56"/>
<accession>A0A1G9WL56</accession>
<organism evidence="2 3">
    <name type="scientific">Dendrosporobacter quercicolus</name>
    <dbReference type="NCBI Taxonomy" id="146817"/>
    <lineage>
        <taxon>Bacteria</taxon>
        <taxon>Bacillati</taxon>
        <taxon>Bacillota</taxon>
        <taxon>Negativicutes</taxon>
        <taxon>Selenomonadales</taxon>
        <taxon>Sporomusaceae</taxon>
        <taxon>Dendrosporobacter</taxon>
    </lineage>
</organism>